<evidence type="ECO:0000256" key="2">
    <source>
        <dbReference type="ARBA" id="ARBA00022737"/>
    </source>
</evidence>
<reference evidence="3" key="1">
    <citation type="submission" date="2022-12" db="EMBL/GenBank/DDBJ databases">
        <authorList>
            <person name="Krivoruchko A.V."/>
            <person name="Elkin A."/>
        </authorList>
    </citation>
    <scope>NUCLEOTIDE SEQUENCE</scope>
    <source>
        <strain evidence="3">IEGM 1391</strain>
    </source>
</reference>
<keyword evidence="2" id="KW-0677">Repeat</keyword>
<keyword evidence="1" id="KW-0808">Transferase</keyword>
<accession>A0ABT4MC32</accession>
<sequence length="190" mass="20942">MGQRVDGVVSDIERESTMGLLLKVLPLTRVIDIVNQQRYMKLCLGILKRSNVSVQGSPLWIAPSVYWDAKSPGIIEVQDQCVISEQVVFLTHDFSLDRYAKQHNLLEDSSFELVKESPVVISRYAFIGIRAVVLPGVTVGEGSIVGAGSVVTKDVPPGTVVAGNPAREVSTVSDYWDRRNGSFARKQKRK</sequence>
<name>A0ABT4MC32_9NOCA</name>
<comment type="caution">
    <text evidence="3">The sequence shown here is derived from an EMBL/GenBank/DDBJ whole genome shotgun (WGS) entry which is preliminary data.</text>
</comment>
<keyword evidence="3" id="KW-0012">Acyltransferase</keyword>
<dbReference type="CDD" id="cd04647">
    <property type="entry name" value="LbH_MAT_like"/>
    <property type="match status" value="1"/>
</dbReference>
<proteinExistence type="predicted"/>
<protein>
    <submittedName>
        <fullName evidence="3">Acyltransferase</fullName>
    </submittedName>
</protein>
<dbReference type="InterPro" id="IPR018357">
    <property type="entry name" value="Hexapep_transf_CS"/>
</dbReference>
<evidence type="ECO:0000256" key="1">
    <source>
        <dbReference type="ARBA" id="ARBA00022679"/>
    </source>
</evidence>
<evidence type="ECO:0000313" key="3">
    <source>
        <dbReference type="EMBL" id="MCZ4518080.1"/>
    </source>
</evidence>
<dbReference type="Pfam" id="PF00132">
    <property type="entry name" value="Hexapep"/>
    <property type="match status" value="1"/>
</dbReference>
<evidence type="ECO:0000313" key="4">
    <source>
        <dbReference type="Proteomes" id="UP001081071"/>
    </source>
</evidence>
<gene>
    <name evidence="3" type="ORF">O4220_06075</name>
</gene>
<dbReference type="InterPro" id="IPR011004">
    <property type="entry name" value="Trimer_LpxA-like_sf"/>
</dbReference>
<dbReference type="InterPro" id="IPR050179">
    <property type="entry name" value="Trans_hexapeptide_repeat"/>
</dbReference>
<dbReference type="PROSITE" id="PS00101">
    <property type="entry name" value="HEXAPEP_TRANSFERASES"/>
    <property type="match status" value="1"/>
</dbReference>
<dbReference type="SUPFAM" id="SSF51161">
    <property type="entry name" value="Trimeric LpxA-like enzymes"/>
    <property type="match status" value="1"/>
</dbReference>
<organism evidence="3 4">
    <name type="scientific">Rhodococcus ruber</name>
    <dbReference type="NCBI Taxonomy" id="1830"/>
    <lineage>
        <taxon>Bacteria</taxon>
        <taxon>Bacillati</taxon>
        <taxon>Actinomycetota</taxon>
        <taxon>Actinomycetes</taxon>
        <taxon>Mycobacteriales</taxon>
        <taxon>Nocardiaceae</taxon>
        <taxon>Rhodococcus</taxon>
    </lineage>
</organism>
<dbReference type="EMBL" id="JAPWIJ010000002">
    <property type="protein sequence ID" value="MCZ4518080.1"/>
    <property type="molecule type" value="Genomic_DNA"/>
</dbReference>
<dbReference type="GO" id="GO:0016746">
    <property type="term" value="F:acyltransferase activity"/>
    <property type="evidence" value="ECO:0007669"/>
    <property type="project" value="UniProtKB-KW"/>
</dbReference>
<keyword evidence="4" id="KW-1185">Reference proteome</keyword>
<dbReference type="InterPro" id="IPR001451">
    <property type="entry name" value="Hexapep"/>
</dbReference>
<dbReference type="Gene3D" id="2.160.10.10">
    <property type="entry name" value="Hexapeptide repeat proteins"/>
    <property type="match status" value="1"/>
</dbReference>
<dbReference type="Proteomes" id="UP001081071">
    <property type="component" value="Unassembled WGS sequence"/>
</dbReference>
<dbReference type="PANTHER" id="PTHR43300">
    <property type="entry name" value="ACETYLTRANSFERASE"/>
    <property type="match status" value="1"/>
</dbReference>